<proteinExistence type="predicted"/>
<evidence type="ECO:0000256" key="1">
    <source>
        <dbReference type="ARBA" id="ARBA00004370"/>
    </source>
</evidence>
<dbReference type="InterPro" id="IPR006311">
    <property type="entry name" value="TAT_signal"/>
</dbReference>
<feature type="domain" description="Blue (type 1) copper" evidence="7">
    <location>
        <begin position="226"/>
        <end position="313"/>
    </location>
</feature>
<dbReference type="GO" id="GO:0005507">
    <property type="term" value="F:copper ion binding"/>
    <property type="evidence" value="ECO:0007669"/>
    <property type="project" value="InterPro"/>
</dbReference>
<dbReference type="SUPFAM" id="SSF49503">
    <property type="entry name" value="Cupredoxins"/>
    <property type="match status" value="2"/>
</dbReference>
<dbReference type="AlphaFoldDB" id="A0A8T4GC58"/>
<dbReference type="Gene3D" id="2.60.40.420">
    <property type="entry name" value="Cupredoxins - blue copper proteins"/>
    <property type="match status" value="2"/>
</dbReference>
<dbReference type="OrthoDB" id="11088at2157"/>
<dbReference type="RefSeq" id="WP_209482461.1">
    <property type="nucleotide sequence ID" value="NZ_JAGGKQ010000001.1"/>
</dbReference>
<keyword evidence="4" id="KW-0249">Electron transport</keyword>
<sequence length="318" mass="34533">MSQRPSISRRRALSLAGGTALGSLAGCLDVFDPRDGTDGNGDGFVDTTDVPEPEYGHWFDGGVDYAGTVDRRGEEEVRIDVGGGASGLRFDPAAVWIDYGTTVRWVWTGEGGAHDVVTYDGPAALESELTDEAGHEYAVTVTEADEGITRYVCRPHQLVGKHGALVVGPDIEEYVTEYDTTPVDYGDWFEGTPDVGETENPLRRDSVTVRVGGTGRYDTDAEAWDTAPVYDTPAVRVTPGTTVTWRWVPGAGEHSIVAEDGSFRSDLVAVEAAENLDEQEDEHAFSHTFEDPGTYRYACERHRDQGMRGAVVVAESRH</sequence>
<evidence type="ECO:0000256" key="6">
    <source>
        <dbReference type="ARBA" id="ARBA00023136"/>
    </source>
</evidence>
<protein>
    <submittedName>
        <fullName evidence="8">Halocyanin-like protein</fullName>
    </submittedName>
</protein>
<feature type="domain" description="Blue (type 1) copper" evidence="7">
    <location>
        <begin position="80"/>
        <end position="167"/>
    </location>
</feature>
<comment type="subcellular location">
    <subcellularLocation>
        <location evidence="1">Membrane</location>
    </subcellularLocation>
</comment>
<dbReference type="PANTHER" id="PTHR34192:SF10">
    <property type="entry name" value="PLASTOCYANIN MAJOR ISOFORM, CHLOROPLASTIC-RELATED"/>
    <property type="match status" value="1"/>
</dbReference>
<evidence type="ECO:0000313" key="8">
    <source>
        <dbReference type="EMBL" id="MBP1921071.1"/>
    </source>
</evidence>
<comment type="caution">
    <text evidence="8">The sequence shown here is derived from an EMBL/GenBank/DDBJ whole genome shotgun (WGS) entry which is preliminary data.</text>
</comment>
<evidence type="ECO:0000256" key="3">
    <source>
        <dbReference type="ARBA" id="ARBA00022723"/>
    </source>
</evidence>
<dbReference type="PROSITE" id="PS51257">
    <property type="entry name" value="PROKAR_LIPOPROTEIN"/>
    <property type="match status" value="1"/>
</dbReference>
<dbReference type="NCBIfam" id="TIGR03102">
    <property type="entry name" value="halo_cynanin"/>
    <property type="match status" value="1"/>
</dbReference>
<dbReference type="InterPro" id="IPR017533">
    <property type="entry name" value="Halocyanin"/>
</dbReference>
<dbReference type="Pfam" id="PF00127">
    <property type="entry name" value="Copper-bind"/>
    <property type="match status" value="2"/>
</dbReference>
<keyword evidence="6" id="KW-0472">Membrane</keyword>
<evidence type="ECO:0000256" key="4">
    <source>
        <dbReference type="ARBA" id="ARBA00022982"/>
    </source>
</evidence>
<evidence type="ECO:0000259" key="7">
    <source>
        <dbReference type="Pfam" id="PF00127"/>
    </source>
</evidence>
<keyword evidence="2" id="KW-0813">Transport</keyword>
<evidence type="ECO:0000256" key="2">
    <source>
        <dbReference type="ARBA" id="ARBA00022448"/>
    </source>
</evidence>
<dbReference type="EMBL" id="JAGGKQ010000001">
    <property type="protein sequence ID" value="MBP1921071.1"/>
    <property type="molecule type" value="Genomic_DNA"/>
</dbReference>
<gene>
    <name evidence="8" type="ORF">J2751_000054</name>
</gene>
<name>A0A8T4GC58_9EURY</name>
<dbReference type="InterPro" id="IPR008972">
    <property type="entry name" value="Cupredoxin"/>
</dbReference>
<dbReference type="PROSITE" id="PS51318">
    <property type="entry name" value="TAT"/>
    <property type="match status" value="1"/>
</dbReference>
<dbReference type="GO" id="GO:0009055">
    <property type="term" value="F:electron transfer activity"/>
    <property type="evidence" value="ECO:0007669"/>
    <property type="project" value="InterPro"/>
</dbReference>
<evidence type="ECO:0000256" key="5">
    <source>
        <dbReference type="ARBA" id="ARBA00023008"/>
    </source>
</evidence>
<reference evidence="8" key="1">
    <citation type="submission" date="2021-03" db="EMBL/GenBank/DDBJ databases">
        <title>Genomic Encyclopedia of Type Strains, Phase IV (KMG-IV): sequencing the most valuable type-strain genomes for metagenomic binning, comparative biology and taxonomic classification.</title>
        <authorList>
            <person name="Goeker M."/>
        </authorList>
    </citation>
    <scope>NUCLEOTIDE SEQUENCE</scope>
    <source>
        <strain evidence="8">DSM 23564</strain>
    </source>
</reference>
<keyword evidence="3" id="KW-0479">Metal-binding</keyword>
<evidence type="ECO:0000313" key="9">
    <source>
        <dbReference type="Proteomes" id="UP000823588"/>
    </source>
</evidence>
<keyword evidence="9" id="KW-1185">Reference proteome</keyword>
<organism evidence="8 9">
    <name type="scientific">Halorubrum alkaliphilum</name>
    <dbReference type="NCBI Taxonomy" id="261290"/>
    <lineage>
        <taxon>Archaea</taxon>
        <taxon>Methanobacteriati</taxon>
        <taxon>Methanobacteriota</taxon>
        <taxon>Stenosarchaea group</taxon>
        <taxon>Halobacteria</taxon>
        <taxon>Halobacteriales</taxon>
        <taxon>Haloferacaceae</taxon>
        <taxon>Halorubrum</taxon>
    </lineage>
</organism>
<keyword evidence="5" id="KW-0186">Copper</keyword>
<accession>A0A8T4GC58</accession>
<dbReference type="PANTHER" id="PTHR34192">
    <property type="entry name" value="PLASTOCYANIN MAJOR ISOFORM, CHLOROPLASTIC-RELATED"/>
    <property type="match status" value="1"/>
</dbReference>
<dbReference type="GO" id="GO:0016020">
    <property type="term" value="C:membrane"/>
    <property type="evidence" value="ECO:0007669"/>
    <property type="project" value="UniProtKB-SubCell"/>
</dbReference>
<dbReference type="InterPro" id="IPR000923">
    <property type="entry name" value="BlueCu_1"/>
</dbReference>
<dbReference type="Proteomes" id="UP000823588">
    <property type="component" value="Unassembled WGS sequence"/>
</dbReference>